<organism evidence="1 2">
    <name type="scientific">Apiospora saccharicola</name>
    <dbReference type="NCBI Taxonomy" id="335842"/>
    <lineage>
        <taxon>Eukaryota</taxon>
        <taxon>Fungi</taxon>
        <taxon>Dikarya</taxon>
        <taxon>Ascomycota</taxon>
        <taxon>Pezizomycotina</taxon>
        <taxon>Sordariomycetes</taxon>
        <taxon>Xylariomycetidae</taxon>
        <taxon>Amphisphaeriales</taxon>
        <taxon>Apiosporaceae</taxon>
        <taxon>Apiospora</taxon>
    </lineage>
</organism>
<name>A0ABR1UPJ0_9PEZI</name>
<proteinExistence type="predicted"/>
<dbReference type="Proteomes" id="UP001446871">
    <property type="component" value="Unassembled WGS sequence"/>
</dbReference>
<sequence length="158" mass="16797">MGFIDDNSSQKNNVYGFTTFMSTEEMNKNIRQASQGKLQAVLAAFMSSNNNTALPVQDLLNQIAAEPMDLETDGEAAAFAAAMSGSVPLSAGGSTVDPQNTILSAFHVATLRCLLNTESKPSERYNSLVLIATIVSKTPPQMRRTLGICSHHGGTVTS</sequence>
<accession>A0ABR1UPJ0</accession>
<evidence type="ECO:0000313" key="1">
    <source>
        <dbReference type="EMBL" id="KAK8060853.1"/>
    </source>
</evidence>
<reference evidence="1 2" key="1">
    <citation type="submission" date="2023-01" db="EMBL/GenBank/DDBJ databases">
        <title>Analysis of 21 Apiospora genomes using comparative genomics revels a genus with tremendous synthesis potential of carbohydrate active enzymes and secondary metabolites.</title>
        <authorList>
            <person name="Sorensen T."/>
        </authorList>
    </citation>
    <scope>NUCLEOTIDE SEQUENCE [LARGE SCALE GENOMIC DNA]</scope>
    <source>
        <strain evidence="1 2">CBS 83171</strain>
    </source>
</reference>
<protein>
    <submittedName>
        <fullName evidence="1">Uncharacterized protein</fullName>
    </submittedName>
</protein>
<keyword evidence="2" id="KW-1185">Reference proteome</keyword>
<dbReference type="EMBL" id="JAQQWM010000006">
    <property type="protein sequence ID" value="KAK8060853.1"/>
    <property type="molecule type" value="Genomic_DNA"/>
</dbReference>
<gene>
    <name evidence="1" type="ORF">PG996_010783</name>
</gene>
<evidence type="ECO:0000313" key="2">
    <source>
        <dbReference type="Proteomes" id="UP001446871"/>
    </source>
</evidence>
<comment type="caution">
    <text evidence="1">The sequence shown here is derived from an EMBL/GenBank/DDBJ whole genome shotgun (WGS) entry which is preliminary data.</text>
</comment>